<gene>
    <name evidence="1" type="primary">Necator_chrIII.g10205</name>
    <name evidence="1" type="ORF">RB195_009440</name>
</gene>
<evidence type="ECO:0000313" key="1">
    <source>
        <dbReference type="EMBL" id="KAK6741573.1"/>
    </source>
</evidence>
<dbReference type="Proteomes" id="UP001303046">
    <property type="component" value="Unassembled WGS sequence"/>
</dbReference>
<dbReference type="EMBL" id="JAVFWL010000003">
    <property type="protein sequence ID" value="KAK6741573.1"/>
    <property type="molecule type" value="Genomic_DNA"/>
</dbReference>
<keyword evidence="2" id="KW-1185">Reference proteome</keyword>
<evidence type="ECO:0000313" key="2">
    <source>
        <dbReference type="Proteomes" id="UP001303046"/>
    </source>
</evidence>
<accession>A0ABR1CUX6</accession>
<proteinExistence type="predicted"/>
<sequence>MFTGHLCEARLNEDSAIKSFDVTSNSINVSADAALQATSDLLVEQKRQTRDTAMGQSLAVAVMSKVQEPVLERKPPLYYRYIYDCCITSQERIASVNVANHNVHSNGYPAQS</sequence>
<comment type="caution">
    <text evidence="1">The sequence shown here is derived from an EMBL/GenBank/DDBJ whole genome shotgun (WGS) entry which is preliminary data.</text>
</comment>
<reference evidence="1 2" key="1">
    <citation type="submission" date="2023-08" db="EMBL/GenBank/DDBJ databases">
        <title>A Necator americanus chromosomal reference genome.</title>
        <authorList>
            <person name="Ilik V."/>
            <person name="Petrzelkova K.J."/>
            <person name="Pardy F."/>
            <person name="Fuh T."/>
            <person name="Niatou-Singa F.S."/>
            <person name="Gouil Q."/>
            <person name="Baker L."/>
            <person name="Ritchie M.E."/>
            <person name="Jex A.R."/>
            <person name="Gazzola D."/>
            <person name="Li H."/>
            <person name="Toshio Fujiwara R."/>
            <person name="Zhan B."/>
            <person name="Aroian R.V."/>
            <person name="Pafco B."/>
            <person name="Schwarz E.M."/>
        </authorList>
    </citation>
    <scope>NUCLEOTIDE SEQUENCE [LARGE SCALE GENOMIC DNA]</scope>
    <source>
        <strain evidence="1 2">Aroian</strain>
        <tissue evidence="1">Whole animal</tissue>
    </source>
</reference>
<organism evidence="1 2">
    <name type="scientific">Necator americanus</name>
    <name type="common">Human hookworm</name>
    <dbReference type="NCBI Taxonomy" id="51031"/>
    <lineage>
        <taxon>Eukaryota</taxon>
        <taxon>Metazoa</taxon>
        <taxon>Ecdysozoa</taxon>
        <taxon>Nematoda</taxon>
        <taxon>Chromadorea</taxon>
        <taxon>Rhabditida</taxon>
        <taxon>Rhabditina</taxon>
        <taxon>Rhabditomorpha</taxon>
        <taxon>Strongyloidea</taxon>
        <taxon>Ancylostomatidae</taxon>
        <taxon>Bunostominae</taxon>
        <taxon>Necator</taxon>
    </lineage>
</organism>
<name>A0ABR1CUX6_NECAM</name>
<protein>
    <submittedName>
        <fullName evidence="1">Uncharacterized protein</fullName>
    </submittedName>
</protein>